<dbReference type="EMBL" id="LT607412">
    <property type="protein sequence ID" value="SCF13539.1"/>
    <property type="molecule type" value="Genomic_DNA"/>
</dbReference>
<evidence type="ECO:0000313" key="2">
    <source>
        <dbReference type="Proteomes" id="UP000198243"/>
    </source>
</evidence>
<protein>
    <submittedName>
        <fullName evidence="1">Uncharacterized protein</fullName>
    </submittedName>
</protein>
<dbReference type="RefSeq" id="WP_157743304.1">
    <property type="nucleotide sequence ID" value="NZ_LT607412.1"/>
</dbReference>
<sequence length="212" mass="24181">MQTVLKLLPSAPLEPALPFGVTVDEQPLVIPYRIYQAEPTAGAEASLPPTQFAILNCLYTRHHDGRVRQRRLEHVLRLNEPWVVPFVVRLVGEYVLEILLDIRRELVELDDPTTPQHAVYGQVLAANPAFLAVTRQRVASYWACYYRHLYSDPRYYPGFTLIESMRAAARHYSAPHQVTTSSYLDDGQRAVVVHPDVARASPKIRPYPGRQR</sequence>
<dbReference type="Proteomes" id="UP000198243">
    <property type="component" value="Chromosome I"/>
</dbReference>
<gene>
    <name evidence="1" type="ORF">GA0070607_5962</name>
</gene>
<evidence type="ECO:0000313" key="1">
    <source>
        <dbReference type="EMBL" id="SCF13539.1"/>
    </source>
</evidence>
<proteinExistence type="predicted"/>
<dbReference type="AlphaFoldDB" id="A0A1C4XYI1"/>
<name>A0A1C4XYI1_9ACTN</name>
<reference evidence="2" key="1">
    <citation type="submission" date="2016-06" db="EMBL/GenBank/DDBJ databases">
        <authorList>
            <person name="Varghese N."/>
            <person name="Submissions Spin"/>
        </authorList>
    </citation>
    <scope>NUCLEOTIDE SEQUENCE [LARGE SCALE GENOMIC DNA]</scope>
    <source>
        <strain evidence="2">DSM 44875</strain>
    </source>
</reference>
<organism evidence="1 2">
    <name type="scientific">Micromonospora coriariae</name>
    <dbReference type="NCBI Taxonomy" id="285665"/>
    <lineage>
        <taxon>Bacteria</taxon>
        <taxon>Bacillati</taxon>
        <taxon>Actinomycetota</taxon>
        <taxon>Actinomycetes</taxon>
        <taxon>Micromonosporales</taxon>
        <taxon>Micromonosporaceae</taxon>
        <taxon>Micromonospora</taxon>
    </lineage>
</organism>
<keyword evidence="2" id="KW-1185">Reference proteome</keyword>
<accession>A0A1C4XYI1</accession>
<dbReference type="OrthoDB" id="3578967at2"/>